<dbReference type="InterPro" id="IPR027417">
    <property type="entry name" value="P-loop_NTPase"/>
</dbReference>
<organism evidence="9 10">
    <name type="scientific">Golovinomyces cichoracearum</name>
    <dbReference type="NCBI Taxonomy" id="62708"/>
    <lineage>
        <taxon>Eukaryota</taxon>
        <taxon>Fungi</taxon>
        <taxon>Dikarya</taxon>
        <taxon>Ascomycota</taxon>
        <taxon>Pezizomycotina</taxon>
        <taxon>Leotiomycetes</taxon>
        <taxon>Erysiphales</taxon>
        <taxon>Erysiphaceae</taxon>
        <taxon>Golovinomyces</taxon>
    </lineage>
</organism>
<dbReference type="GO" id="GO:0042148">
    <property type="term" value="P:DNA strand invasion"/>
    <property type="evidence" value="ECO:0007669"/>
    <property type="project" value="TreeGrafter"/>
</dbReference>
<evidence type="ECO:0000313" key="9">
    <source>
        <dbReference type="EMBL" id="RKF76464.1"/>
    </source>
</evidence>
<dbReference type="PANTHER" id="PTHR22942">
    <property type="entry name" value="RECA/RAD51/RADA DNA STRAND-PAIRING FAMILY MEMBER"/>
    <property type="match status" value="1"/>
</dbReference>
<dbReference type="OrthoDB" id="1861185at2759"/>
<proteinExistence type="predicted"/>
<dbReference type="GO" id="GO:0000150">
    <property type="term" value="F:DNA strand exchange activity"/>
    <property type="evidence" value="ECO:0007669"/>
    <property type="project" value="TreeGrafter"/>
</dbReference>
<dbReference type="SMART" id="SM00382">
    <property type="entry name" value="AAA"/>
    <property type="match status" value="1"/>
</dbReference>
<evidence type="ECO:0000256" key="4">
    <source>
        <dbReference type="ARBA" id="ARBA00022840"/>
    </source>
</evidence>
<evidence type="ECO:0000259" key="8">
    <source>
        <dbReference type="PROSITE" id="PS50162"/>
    </source>
</evidence>
<dbReference type="SUPFAM" id="SSF52540">
    <property type="entry name" value="P-loop containing nucleoside triphosphate hydrolases"/>
    <property type="match status" value="1"/>
</dbReference>
<evidence type="ECO:0000256" key="3">
    <source>
        <dbReference type="ARBA" id="ARBA00022763"/>
    </source>
</evidence>
<reference evidence="9 10" key="1">
    <citation type="journal article" date="2018" name="BMC Genomics">
        <title>Comparative genome analyses reveal sequence features reflecting distinct modes of host-adaptation between dicot and monocot powdery mildew.</title>
        <authorList>
            <person name="Wu Y."/>
            <person name="Ma X."/>
            <person name="Pan Z."/>
            <person name="Kale S.D."/>
            <person name="Song Y."/>
            <person name="King H."/>
            <person name="Zhang Q."/>
            <person name="Presley C."/>
            <person name="Deng X."/>
            <person name="Wei C.I."/>
            <person name="Xiao S."/>
        </authorList>
    </citation>
    <scope>NUCLEOTIDE SEQUENCE [LARGE SCALE GENOMIC DNA]</scope>
    <source>
        <strain evidence="9">UCSC1</strain>
    </source>
</reference>
<feature type="region of interest" description="Disordered" evidence="7">
    <location>
        <begin position="430"/>
        <end position="451"/>
    </location>
</feature>
<dbReference type="InterPro" id="IPR013632">
    <property type="entry name" value="Rad51_C"/>
</dbReference>
<protein>
    <submittedName>
        <fullName evidence="9">DNA repair protein rhp57</fullName>
    </submittedName>
</protein>
<evidence type="ECO:0000313" key="10">
    <source>
        <dbReference type="Proteomes" id="UP000285405"/>
    </source>
</evidence>
<dbReference type="GO" id="GO:0061982">
    <property type="term" value="P:meiosis I cell cycle process"/>
    <property type="evidence" value="ECO:0007669"/>
    <property type="project" value="UniProtKB-ARBA"/>
</dbReference>
<evidence type="ECO:0000256" key="7">
    <source>
        <dbReference type="SAM" id="MobiDB-lite"/>
    </source>
</evidence>
<dbReference type="InterPro" id="IPR018247">
    <property type="entry name" value="EF_Hand_1_Ca_BS"/>
</dbReference>
<dbReference type="InterPro" id="IPR047348">
    <property type="entry name" value="XRCC3-like_C"/>
</dbReference>
<keyword evidence="6" id="KW-0539">Nucleus</keyword>
<dbReference type="GO" id="GO:0003690">
    <property type="term" value="F:double-stranded DNA binding"/>
    <property type="evidence" value="ECO:0007669"/>
    <property type="project" value="TreeGrafter"/>
</dbReference>
<accession>A0A420IPK1</accession>
<dbReference type="GO" id="GO:0006312">
    <property type="term" value="P:mitotic recombination"/>
    <property type="evidence" value="ECO:0007669"/>
    <property type="project" value="TreeGrafter"/>
</dbReference>
<dbReference type="Pfam" id="PF08423">
    <property type="entry name" value="Rad51"/>
    <property type="match status" value="1"/>
</dbReference>
<evidence type="ECO:0000256" key="2">
    <source>
        <dbReference type="ARBA" id="ARBA00022741"/>
    </source>
</evidence>
<keyword evidence="4" id="KW-0067">ATP-binding</keyword>
<dbReference type="GO" id="GO:0005634">
    <property type="term" value="C:nucleus"/>
    <property type="evidence" value="ECO:0007669"/>
    <property type="project" value="UniProtKB-SubCell"/>
</dbReference>
<dbReference type="GO" id="GO:0000730">
    <property type="term" value="P:DNA recombinase assembly"/>
    <property type="evidence" value="ECO:0007669"/>
    <property type="project" value="TreeGrafter"/>
</dbReference>
<dbReference type="Proteomes" id="UP000285405">
    <property type="component" value="Unassembled WGS sequence"/>
</dbReference>
<dbReference type="AlphaFoldDB" id="A0A420IPK1"/>
<comment type="subcellular location">
    <subcellularLocation>
        <location evidence="1">Nucleus</location>
    </subcellularLocation>
</comment>
<comment type="caution">
    <text evidence="9">The sequence shown here is derived from an EMBL/GenBank/DDBJ whole genome shotgun (WGS) entry which is preliminary data.</text>
</comment>
<dbReference type="InterPro" id="IPR003593">
    <property type="entry name" value="AAA+_ATPase"/>
</dbReference>
<dbReference type="PROSITE" id="PS00018">
    <property type="entry name" value="EF_HAND_1"/>
    <property type="match status" value="1"/>
</dbReference>
<gene>
    <name evidence="9" type="ORF">GcC1_071002</name>
</gene>
<dbReference type="PROSITE" id="PS50162">
    <property type="entry name" value="RECA_2"/>
    <property type="match status" value="1"/>
</dbReference>
<dbReference type="GO" id="GO:0140664">
    <property type="term" value="F:ATP-dependent DNA damage sensor activity"/>
    <property type="evidence" value="ECO:0007669"/>
    <property type="project" value="InterPro"/>
</dbReference>
<evidence type="ECO:0000256" key="1">
    <source>
        <dbReference type="ARBA" id="ARBA00004123"/>
    </source>
</evidence>
<dbReference type="GO" id="GO:0005524">
    <property type="term" value="F:ATP binding"/>
    <property type="evidence" value="ECO:0007669"/>
    <property type="project" value="UniProtKB-KW"/>
</dbReference>
<keyword evidence="3" id="KW-0227">DNA damage</keyword>
<feature type="domain" description="RecA family profile 1" evidence="8">
    <location>
        <begin position="87"/>
        <end position="270"/>
    </location>
</feature>
<sequence>MTDLGAVLPSFPVQKYTNLLPSLEKHSVSTADLLTLDSLEIAKIAQLPVLDIKRLCQAVRDALHSNLGIAEDSSSNCLELLKKTGKQVADNWTTISLLDDDLSYGLSGGIPTGSITEITGESGAGKTQYLLTLSLAVQLPPPQGLSSSTLYITTESTLPVNRVRQLLLSHPALRSAQPKPSLDHVVSIHTPDIESQDHIIYFQVPVALKRYNARLLIIDSIASNYRAEFDLDQKSGANMAKRSAELIKLGNFLRSLAAQNDIAIVVANQVGDRISESDFDEDRLVSRAELQKVPPEFPSRSSRLSSPTVITPSIPDYPQSSWKTSNSCNILSLDYQQRWFTGWGDEPSPSQWALMNSKTPCLGLVWTTQIACRIALIKRPVYRQVDGFDNSTSLIKWKRWQKVVFASHAPSSSVGVQSAVEFQITGEGLKSVKKKPPDDDDKDDDLTRVLT</sequence>
<dbReference type="CDD" id="cd19491">
    <property type="entry name" value="XRCC3"/>
    <property type="match status" value="1"/>
</dbReference>
<dbReference type="GO" id="GO:0003697">
    <property type="term" value="F:single-stranded DNA binding"/>
    <property type="evidence" value="ECO:0007669"/>
    <property type="project" value="TreeGrafter"/>
</dbReference>
<keyword evidence="5" id="KW-0234">DNA repair</keyword>
<keyword evidence="2" id="KW-0547">Nucleotide-binding</keyword>
<dbReference type="PANTHER" id="PTHR22942:SF66">
    <property type="entry name" value="RE19845P"/>
    <property type="match status" value="1"/>
</dbReference>
<name>A0A420IPK1_9PEZI</name>
<dbReference type="Gene3D" id="3.40.50.300">
    <property type="entry name" value="P-loop containing nucleotide triphosphate hydrolases"/>
    <property type="match status" value="1"/>
</dbReference>
<evidence type="ECO:0000256" key="6">
    <source>
        <dbReference type="ARBA" id="ARBA00023242"/>
    </source>
</evidence>
<dbReference type="EMBL" id="MCBR01007165">
    <property type="protein sequence ID" value="RKF76464.1"/>
    <property type="molecule type" value="Genomic_DNA"/>
</dbReference>
<evidence type="ECO:0000256" key="5">
    <source>
        <dbReference type="ARBA" id="ARBA00023204"/>
    </source>
</evidence>
<dbReference type="InterPro" id="IPR020588">
    <property type="entry name" value="RecA_ATP-bd"/>
</dbReference>